<dbReference type="PANTHER" id="PTHR31272">
    <property type="entry name" value="CYTOCHROME C-TYPE BIOGENESIS PROTEIN HI_1454-RELATED"/>
    <property type="match status" value="1"/>
</dbReference>
<evidence type="ECO:0000259" key="7">
    <source>
        <dbReference type="Pfam" id="PF02683"/>
    </source>
</evidence>
<feature type="transmembrane region" description="Helical" evidence="6">
    <location>
        <begin position="174"/>
        <end position="199"/>
    </location>
</feature>
<keyword evidence="9" id="KW-1185">Reference proteome</keyword>
<dbReference type="EMBL" id="LT629749">
    <property type="protein sequence ID" value="SDR77728.1"/>
    <property type="molecule type" value="Genomic_DNA"/>
</dbReference>
<dbReference type="AlphaFoldDB" id="A0A1H1LT01"/>
<dbReference type="Proteomes" id="UP000199092">
    <property type="component" value="Chromosome I"/>
</dbReference>
<evidence type="ECO:0000256" key="6">
    <source>
        <dbReference type="SAM" id="Phobius"/>
    </source>
</evidence>
<evidence type="ECO:0000256" key="4">
    <source>
        <dbReference type="ARBA" id="ARBA00022989"/>
    </source>
</evidence>
<evidence type="ECO:0000313" key="9">
    <source>
        <dbReference type="Proteomes" id="UP000199092"/>
    </source>
</evidence>
<evidence type="ECO:0000256" key="5">
    <source>
        <dbReference type="ARBA" id="ARBA00023136"/>
    </source>
</evidence>
<dbReference type="STRING" id="546871.SAMN04488543_0428"/>
<organism evidence="8 9">
    <name type="scientific">Friedmanniella luteola</name>
    <dbReference type="NCBI Taxonomy" id="546871"/>
    <lineage>
        <taxon>Bacteria</taxon>
        <taxon>Bacillati</taxon>
        <taxon>Actinomycetota</taxon>
        <taxon>Actinomycetes</taxon>
        <taxon>Propionibacteriales</taxon>
        <taxon>Nocardioidaceae</taxon>
        <taxon>Friedmanniella</taxon>
    </lineage>
</organism>
<evidence type="ECO:0000256" key="1">
    <source>
        <dbReference type="ARBA" id="ARBA00004141"/>
    </source>
</evidence>
<comment type="subcellular location">
    <subcellularLocation>
        <location evidence="1">Membrane</location>
        <topology evidence="1">Multi-pass membrane protein</topology>
    </subcellularLocation>
</comment>
<reference evidence="8 9" key="1">
    <citation type="submission" date="2016-10" db="EMBL/GenBank/DDBJ databases">
        <authorList>
            <person name="de Groot N.N."/>
        </authorList>
    </citation>
    <scope>NUCLEOTIDE SEQUENCE [LARGE SCALE GENOMIC DNA]</scope>
    <source>
        <strain evidence="8 9">DSM 21741</strain>
    </source>
</reference>
<feature type="transmembrane region" description="Helical" evidence="6">
    <location>
        <begin position="219"/>
        <end position="239"/>
    </location>
</feature>
<dbReference type="Pfam" id="PF02683">
    <property type="entry name" value="DsbD_TM"/>
    <property type="match status" value="1"/>
</dbReference>
<name>A0A1H1LT01_9ACTN</name>
<dbReference type="PANTHER" id="PTHR31272:SF4">
    <property type="entry name" value="CYTOCHROME C-TYPE BIOGENESIS PROTEIN HI_1454-RELATED"/>
    <property type="match status" value="1"/>
</dbReference>
<feature type="transmembrane region" description="Helical" evidence="6">
    <location>
        <begin position="134"/>
        <end position="154"/>
    </location>
</feature>
<gene>
    <name evidence="8" type="ORF">SAMN04488543_0428</name>
</gene>
<keyword evidence="4 6" id="KW-1133">Transmembrane helix</keyword>
<dbReference type="GO" id="GO:0016020">
    <property type="term" value="C:membrane"/>
    <property type="evidence" value="ECO:0007669"/>
    <property type="project" value="UniProtKB-SubCell"/>
</dbReference>
<evidence type="ECO:0000256" key="3">
    <source>
        <dbReference type="ARBA" id="ARBA00022692"/>
    </source>
</evidence>
<feature type="transmembrane region" description="Helical" evidence="6">
    <location>
        <begin position="102"/>
        <end position="122"/>
    </location>
</feature>
<comment type="similarity">
    <text evidence="2">Belongs to the DsbD family.</text>
</comment>
<evidence type="ECO:0000313" key="8">
    <source>
        <dbReference type="EMBL" id="SDR77728.1"/>
    </source>
</evidence>
<feature type="transmembrane region" description="Helical" evidence="6">
    <location>
        <begin position="20"/>
        <end position="42"/>
    </location>
</feature>
<evidence type="ECO:0000256" key="2">
    <source>
        <dbReference type="ARBA" id="ARBA00006143"/>
    </source>
</evidence>
<dbReference type="GO" id="GO:0017004">
    <property type="term" value="P:cytochrome complex assembly"/>
    <property type="evidence" value="ECO:0007669"/>
    <property type="project" value="InterPro"/>
</dbReference>
<protein>
    <submittedName>
        <fullName evidence="8">Cytochrome c-type biogenesis protein</fullName>
    </submittedName>
</protein>
<feature type="domain" description="Cytochrome C biogenesis protein transmembrane" evidence="7">
    <location>
        <begin position="19"/>
        <end position="232"/>
    </location>
</feature>
<dbReference type="InterPro" id="IPR003834">
    <property type="entry name" value="Cyt_c_assmbl_TM_dom"/>
</dbReference>
<accession>A0A1H1LT01</accession>
<dbReference type="InterPro" id="IPR051790">
    <property type="entry name" value="Cytochrome_c-biogenesis_DsbD"/>
</dbReference>
<sequence>MTPLDLAGWAEAAVGGSMVLAVPVALLAGLVSFFSPCVVPLLPGYLSYATGLGAAEVLGGTARRGRMLAGTSLFVLGIAAVFVATGTLVGSLGAALLTHAELISRVLGVVTIALGLVFAGVLKLGRRELRLSRLPAAGVAAAPLLGVVFALGWTPCIGPTLGVVYSLAFSEATALRGGLLAFVFALGLGVPFVVAGLVYTRMARAVGFLRRHQLTLLRVGGIAMVVVGVLLVTGLWTTLTADLRQTFASFVPVI</sequence>
<keyword evidence="5 6" id="KW-0472">Membrane</keyword>
<feature type="transmembrane region" description="Helical" evidence="6">
    <location>
        <begin position="73"/>
        <end position="96"/>
    </location>
</feature>
<proteinExistence type="inferred from homology"/>
<keyword evidence="3 6" id="KW-0812">Transmembrane</keyword>